<protein>
    <submittedName>
        <fullName evidence="4">Sulfurtransferase-like selenium metabolism protein YedF</fullName>
    </submittedName>
</protein>
<dbReference type="EMBL" id="JACOPF010000001">
    <property type="protein sequence ID" value="MBC5688860.1"/>
    <property type="molecule type" value="Genomic_DNA"/>
</dbReference>
<sequence length="210" mass="22729">MITVNAIGDACPLPVVKTKKALENLEAPDMVEVFVDNETAVKNVTKFVSQTGKKAVSKKIEEGRYQILIDCTGNSEEKDGSKEIQPEKSGGCAENTGNAGGTVVVISSDRMGEGKDELGKVLMKGFLFALTQLDTLPEKILFYNGGAQLTCEGSDVLKDLEFMQEQKVEILTCGTCLDYYGLKEKLKVGSVTNMYTIVETMAEAGKIIKP</sequence>
<accession>A0A923RPV4</accession>
<feature type="domain" description="UPF0033" evidence="3">
    <location>
        <begin position="2"/>
        <end position="69"/>
    </location>
</feature>
<evidence type="ECO:0000259" key="3">
    <source>
        <dbReference type="Pfam" id="PF01206"/>
    </source>
</evidence>
<dbReference type="CDD" id="cd00291">
    <property type="entry name" value="SirA_YedF_YeeD"/>
    <property type="match status" value="1"/>
</dbReference>
<gene>
    <name evidence="4" type="primary">yedF</name>
    <name evidence="4" type="ORF">H8S37_07975</name>
</gene>
<dbReference type="InterPro" id="IPR019870">
    <property type="entry name" value="Se_metab_YedF"/>
</dbReference>
<dbReference type="Proteomes" id="UP000652477">
    <property type="component" value="Unassembled WGS sequence"/>
</dbReference>
<dbReference type="AlphaFoldDB" id="A0A923RPV4"/>
<dbReference type="InterPro" id="IPR027396">
    <property type="entry name" value="DsrEFH-like"/>
</dbReference>
<evidence type="ECO:0000256" key="1">
    <source>
        <dbReference type="ARBA" id="ARBA00008984"/>
    </source>
</evidence>
<feature type="region of interest" description="Disordered" evidence="2">
    <location>
        <begin position="75"/>
        <end position="94"/>
    </location>
</feature>
<comment type="similarity">
    <text evidence="1">Belongs to the sulfur carrier protein TusA family.</text>
</comment>
<dbReference type="SUPFAM" id="SSF64307">
    <property type="entry name" value="SirA-like"/>
    <property type="match status" value="1"/>
</dbReference>
<comment type="caution">
    <text evidence="4">The sequence shown here is derived from an EMBL/GenBank/DDBJ whole genome shotgun (WGS) entry which is preliminary data.</text>
</comment>
<dbReference type="InterPro" id="IPR001455">
    <property type="entry name" value="TusA-like"/>
</dbReference>
<dbReference type="InterPro" id="IPR036868">
    <property type="entry name" value="TusA-like_sf"/>
</dbReference>
<name>A0A923RPV4_9FIRM</name>
<dbReference type="PANTHER" id="PTHR33279:SF6">
    <property type="entry name" value="SULFUR CARRIER PROTEIN YEDF-RELATED"/>
    <property type="match status" value="1"/>
</dbReference>
<dbReference type="SUPFAM" id="SSF75169">
    <property type="entry name" value="DsrEFH-like"/>
    <property type="match status" value="1"/>
</dbReference>
<dbReference type="RefSeq" id="WP_186875445.1">
    <property type="nucleotide sequence ID" value="NZ_JACOPF010000001.1"/>
</dbReference>
<dbReference type="PANTHER" id="PTHR33279">
    <property type="entry name" value="SULFUR CARRIER PROTEIN YEDF-RELATED"/>
    <property type="match status" value="1"/>
</dbReference>
<evidence type="ECO:0000313" key="4">
    <source>
        <dbReference type="EMBL" id="MBC5688860.1"/>
    </source>
</evidence>
<dbReference type="NCBIfam" id="TIGR03527">
    <property type="entry name" value="selenium_YedF"/>
    <property type="match status" value="1"/>
</dbReference>
<dbReference type="Gene3D" id="3.30.110.40">
    <property type="entry name" value="TusA-like domain"/>
    <property type="match status" value="1"/>
</dbReference>
<keyword evidence="5" id="KW-1185">Reference proteome</keyword>
<proteinExistence type="inferred from homology"/>
<organism evidence="4 5">
    <name type="scientific">Mediterraneibacter hominis</name>
    <dbReference type="NCBI Taxonomy" id="2763054"/>
    <lineage>
        <taxon>Bacteria</taxon>
        <taxon>Bacillati</taxon>
        <taxon>Bacillota</taxon>
        <taxon>Clostridia</taxon>
        <taxon>Lachnospirales</taxon>
        <taxon>Lachnospiraceae</taxon>
        <taxon>Mediterraneibacter</taxon>
    </lineage>
</organism>
<evidence type="ECO:0000313" key="5">
    <source>
        <dbReference type="Proteomes" id="UP000652477"/>
    </source>
</evidence>
<evidence type="ECO:0000256" key="2">
    <source>
        <dbReference type="SAM" id="MobiDB-lite"/>
    </source>
</evidence>
<dbReference type="Pfam" id="PF01206">
    <property type="entry name" value="TusA"/>
    <property type="match status" value="1"/>
</dbReference>
<feature type="compositionally biased region" description="Basic and acidic residues" evidence="2">
    <location>
        <begin position="75"/>
        <end position="86"/>
    </location>
</feature>
<reference evidence="4" key="1">
    <citation type="submission" date="2020-08" db="EMBL/GenBank/DDBJ databases">
        <title>Genome public.</title>
        <authorList>
            <person name="Liu C."/>
            <person name="Sun Q."/>
        </authorList>
    </citation>
    <scope>NUCLEOTIDE SEQUENCE</scope>
    <source>
        <strain evidence="4">NSJ-55</strain>
    </source>
</reference>